<keyword evidence="3" id="KW-0238">DNA-binding</keyword>
<comment type="caution">
    <text evidence="8">The sequence shown here is derived from an EMBL/GenBank/DDBJ whole genome shotgun (WGS) entry which is preliminary data.</text>
</comment>
<evidence type="ECO:0000313" key="9">
    <source>
        <dbReference type="Proteomes" id="UP000438429"/>
    </source>
</evidence>
<dbReference type="Pfam" id="PF07716">
    <property type="entry name" value="bZIP_2"/>
    <property type="match status" value="1"/>
</dbReference>
<dbReference type="GO" id="GO:0005634">
    <property type="term" value="C:nucleus"/>
    <property type="evidence" value="ECO:0007669"/>
    <property type="project" value="TreeGrafter"/>
</dbReference>
<evidence type="ECO:0000256" key="2">
    <source>
        <dbReference type="ARBA" id="ARBA00023015"/>
    </source>
</evidence>
<dbReference type="InterPro" id="IPR047229">
    <property type="entry name" value="NFIL3-like"/>
</dbReference>
<feature type="compositionally biased region" description="Basic and acidic residues" evidence="6">
    <location>
        <begin position="61"/>
        <end position="85"/>
    </location>
</feature>
<dbReference type="PANTHER" id="PTHR15284:SF6">
    <property type="entry name" value="HYPOTHETICAL LOC799271-RELATED"/>
    <property type="match status" value="1"/>
</dbReference>
<evidence type="ECO:0000256" key="1">
    <source>
        <dbReference type="ARBA" id="ARBA00006079"/>
    </source>
</evidence>
<dbReference type="InterPro" id="IPR046347">
    <property type="entry name" value="bZIP_sf"/>
</dbReference>
<dbReference type="PROSITE" id="PS00036">
    <property type="entry name" value="BZIP_BASIC"/>
    <property type="match status" value="1"/>
</dbReference>
<feature type="compositionally biased region" description="Gly residues" evidence="6">
    <location>
        <begin position="1"/>
        <end position="11"/>
    </location>
</feature>
<feature type="region of interest" description="Disordered" evidence="6">
    <location>
        <begin position="53"/>
        <end position="87"/>
    </location>
</feature>
<reference evidence="8 9" key="1">
    <citation type="submission" date="2019-06" db="EMBL/GenBank/DDBJ databases">
        <title>Draft genomes of female and male turbot (Scophthalmus maximus).</title>
        <authorList>
            <person name="Xu H."/>
            <person name="Xu X.-W."/>
            <person name="Shao C."/>
            <person name="Chen S."/>
        </authorList>
    </citation>
    <scope>NUCLEOTIDE SEQUENCE [LARGE SCALE GENOMIC DNA]</scope>
    <source>
        <strain evidence="8">Ysfricsl-2016a</strain>
        <tissue evidence="8">Blood</tissue>
    </source>
</reference>
<evidence type="ECO:0000256" key="4">
    <source>
        <dbReference type="ARBA" id="ARBA00023163"/>
    </source>
</evidence>
<dbReference type="AlphaFoldDB" id="A0A6A4TBN4"/>
<evidence type="ECO:0000313" key="8">
    <source>
        <dbReference type="EMBL" id="KAF0042269.1"/>
    </source>
</evidence>
<dbReference type="GO" id="GO:0007623">
    <property type="term" value="P:circadian rhythm"/>
    <property type="evidence" value="ECO:0007669"/>
    <property type="project" value="TreeGrafter"/>
</dbReference>
<keyword evidence="5" id="KW-0539">Nucleus</keyword>
<gene>
    <name evidence="8" type="ORF">F2P81_005801</name>
</gene>
<dbReference type="Proteomes" id="UP000438429">
    <property type="component" value="Unassembled WGS sequence"/>
</dbReference>
<feature type="domain" description="BZIP" evidence="7">
    <location>
        <begin position="69"/>
        <end position="120"/>
    </location>
</feature>
<feature type="region of interest" description="Disordered" evidence="6">
    <location>
        <begin position="1"/>
        <end position="22"/>
    </location>
</feature>
<dbReference type="PANTHER" id="PTHR15284">
    <property type="entry name" value="NUCLEAR FACTOR INTERLEUKIN-3-REGULATED PROTEIN"/>
    <property type="match status" value="1"/>
</dbReference>
<accession>A0A6A4TBN4</accession>
<dbReference type="GO" id="GO:0003700">
    <property type="term" value="F:DNA-binding transcription factor activity"/>
    <property type="evidence" value="ECO:0007669"/>
    <property type="project" value="InterPro"/>
</dbReference>
<dbReference type="InterPro" id="IPR004827">
    <property type="entry name" value="bZIP"/>
</dbReference>
<evidence type="ECO:0000256" key="3">
    <source>
        <dbReference type="ARBA" id="ARBA00023125"/>
    </source>
</evidence>
<dbReference type="FunFam" id="1.20.5.170:FF:000025">
    <property type="entry name" value="nuclear factor interleukin-3-regulated protein-like"/>
    <property type="match status" value="1"/>
</dbReference>
<organism evidence="8 9">
    <name type="scientific">Scophthalmus maximus</name>
    <name type="common">Turbot</name>
    <name type="synonym">Psetta maxima</name>
    <dbReference type="NCBI Taxonomy" id="52904"/>
    <lineage>
        <taxon>Eukaryota</taxon>
        <taxon>Metazoa</taxon>
        <taxon>Chordata</taxon>
        <taxon>Craniata</taxon>
        <taxon>Vertebrata</taxon>
        <taxon>Euteleostomi</taxon>
        <taxon>Actinopterygii</taxon>
        <taxon>Neopterygii</taxon>
        <taxon>Teleostei</taxon>
        <taxon>Neoteleostei</taxon>
        <taxon>Acanthomorphata</taxon>
        <taxon>Carangaria</taxon>
        <taxon>Pleuronectiformes</taxon>
        <taxon>Pleuronectoidei</taxon>
        <taxon>Scophthalmidae</taxon>
        <taxon>Scophthalmus</taxon>
    </lineage>
</organism>
<evidence type="ECO:0000256" key="6">
    <source>
        <dbReference type="SAM" id="MobiDB-lite"/>
    </source>
</evidence>
<sequence length="318" mass="34129">MSARGSPGGAAAGSNCSQPSSPVADPGLVFSVPGSCPLTRRLLRLRSCGGAVGPVGRRRREMTPADRKDSTYWEKRRKNNDAARRSRERRRLTDLLLEGQLLALSEENARLRTRVLSLQRHSAVRAGRGRAASAGATFTAPAVTSTVSLSPRPARAPALFPAGRRGTPIRDARHQEAAGHTFDAPFPRFGSNGAAGGFKTRPPHSCVISPRAPLVRSTEAEVEAQRHVSSCVDIPNSSIQACLPTCGATCTLSYTHKNWLVPHLSASAVCNNCLLPWRSYYVRPPAVYPDLPLYIEGQGVSSAPAGLYLSPDGRYRTV</sequence>
<protein>
    <recommendedName>
        <fullName evidence="7">BZIP domain-containing protein</fullName>
    </recommendedName>
</protein>
<keyword evidence="2" id="KW-0805">Transcription regulation</keyword>
<name>A0A6A4TBN4_SCOMX</name>
<dbReference type="EMBL" id="VEVO01000005">
    <property type="protein sequence ID" value="KAF0042269.1"/>
    <property type="molecule type" value="Genomic_DNA"/>
</dbReference>
<dbReference type="GO" id="GO:0003677">
    <property type="term" value="F:DNA binding"/>
    <property type="evidence" value="ECO:0007669"/>
    <property type="project" value="UniProtKB-KW"/>
</dbReference>
<comment type="similarity">
    <text evidence="1">Belongs to the bZIP family. NFIL3 subfamily.</text>
</comment>
<dbReference type="PROSITE" id="PS50217">
    <property type="entry name" value="BZIP"/>
    <property type="match status" value="1"/>
</dbReference>
<dbReference type="Gene3D" id="1.20.5.170">
    <property type="match status" value="1"/>
</dbReference>
<keyword evidence="4" id="KW-0804">Transcription</keyword>
<proteinExistence type="inferred from homology"/>
<evidence type="ECO:0000259" key="7">
    <source>
        <dbReference type="PROSITE" id="PS50217"/>
    </source>
</evidence>
<dbReference type="SUPFAM" id="SSF57959">
    <property type="entry name" value="Leucine zipper domain"/>
    <property type="match status" value="1"/>
</dbReference>
<evidence type="ECO:0000256" key="5">
    <source>
        <dbReference type="ARBA" id="ARBA00023242"/>
    </source>
</evidence>
<dbReference type="SMART" id="SM00338">
    <property type="entry name" value="BRLZ"/>
    <property type="match status" value="1"/>
</dbReference>